<comment type="caution">
    <text evidence="1">The sequence shown here is derived from an EMBL/GenBank/DDBJ whole genome shotgun (WGS) entry which is preliminary data.</text>
</comment>
<dbReference type="EMBL" id="JAUTXU010000088">
    <property type="protein sequence ID" value="KAK3709982.1"/>
    <property type="molecule type" value="Genomic_DNA"/>
</dbReference>
<gene>
    <name evidence="1" type="ORF">LTR37_010601</name>
</gene>
<evidence type="ECO:0000313" key="2">
    <source>
        <dbReference type="Proteomes" id="UP001281147"/>
    </source>
</evidence>
<accession>A0ACC3N4R9</accession>
<name>A0ACC3N4R9_9PEZI</name>
<keyword evidence="2" id="KW-1185">Reference proteome</keyword>
<evidence type="ECO:0000313" key="1">
    <source>
        <dbReference type="EMBL" id="KAK3709982.1"/>
    </source>
</evidence>
<sequence length="89" mass="9503">MSKRVSYKVSGTVQGVNFRSWTVDKAKSLNLTGFVKNADDGSVTGEAQGDQGSLDKFVQHLNKGPGPADVNQVEQKEIGTKEGESGFSQ</sequence>
<dbReference type="Proteomes" id="UP001281147">
    <property type="component" value="Unassembled WGS sequence"/>
</dbReference>
<proteinExistence type="predicted"/>
<organism evidence="1 2">
    <name type="scientific">Vermiconidia calcicola</name>
    <dbReference type="NCBI Taxonomy" id="1690605"/>
    <lineage>
        <taxon>Eukaryota</taxon>
        <taxon>Fungi</taxon>
        <taxon>Dikarya</taxon>
        <taxon>Ascomycota</taxon>
        <taxon>Pezizomycotina</taxon>
        <taxon>Dothideomycetes</taxon>
        <taxon>Dothideomycetidae</taxon>
        <taxon>Mycosphaerellales</taxon>
        <taxon>Extremaceae</taxon>
        <taxon>Vermiconidia</taxon>
    </lineage>
</organism>
<protein>
    <submittedName>
        <fullName evidence="1">Uncharacterized protein</fullName>
    </submittedName>
</protein>
<reference evidence="1" key="1">
    <citation type="submission" date="2023-07" db="EMBL/GenBank/DDBJ databases">
        <title>Black Yeasts Isolated from many extreme environments.</title>
        <authorList>
            <person name="Coleine C."/>
            <person name="Stajich J.E."/>
            <person name="Selbmann L."/>
        </authorList>
    </citation>
    <scope>NUCLEOTIDE SEQUENCE</scope>
    <source>
        <strain evidence="1">CCFEE 5714</strain>
    </source>
</reference>